<dbReference type="SMART" id="SM00174">
    <property type="entry name" value="RHO"/>
    <property type="match status" value="1"/>
</dbReference>
<gene>
    <name evidence="7" type="ORF">IMG5_146520</name>
</gene>
<proteinExistence type="inferred from homology"/>
<evidence type="ECO:0000256" key="2">
    <source>
        <dbReference type="ARBA" id="ARBA00006270"/>
    </source>
</evidence>
<dbReference type="GeneID" id="14906007"/>
<accession>G0QY10</accession>
<keyword evidence="4" id="KW-0342">GTP-binding</keyword>
<dbReference type="eggNOG" id="KOG0078">
    <property type="taxonomic scope" value="Eukaryota"/>
</dbReference>
<evidence type="ECO:0000256" key="3">
    <source>
        <dbReference type="ARBA" id="ARBA00022741"/>
    </source>
</evidence>
<dbReference type="InParanoid" id="G0QY10"/>
<keyword evidence="5" id="KW-0472">Membrane</keyword>
<dbReference type="RefSeq" id="XP_004031115.1">
    <property type="nucleotide sequence ID" value="XM_004031067.1"/>
</dbReference>
<dbReference type="SUPFAM" id="SSF52540">
    <property type="entry name" value="P-loop containing nucleoside triphosphate hydrolases"/>
    <property type="match status" value="1"/>
</dbReference>
<dbReference type="PROSITE" id="PS51421">
    <property type="entry name" value="RAS"/>
    <property type="match status" value="1"/>
</dbReference>
<dbReference type="EMBL" id="GL984095">
    <property type="protein sequence ID" value="EGR29879.1"/>
    <property type="molecule type" value="Genomic_DNA"/>
</dbReference>
<dbReference type="Pfam" id="PF00071">
    <property type="entry name" value="Ras"/>
    <property type="match status" value="1"/>
</dbReference>
<dbReference type="InterPro" id="IPR050305">
    <property type="entry name" value="Small_GTPase_Rab"/>
</dbReference>
<evidence type="ECO:0000256" key="4">
    <source>
        <dbReference type="ARBA" id="ARBA00023134"/>
    </source>
</evidence>
<dbReference type="GO" id="GO:0003924">
    <property type="term" value="F:GTPase activity"/>
    <property type="evidence" value="ECO:0007669"/>
    <property type="project" value="InterPro"/>
</dbReference>
<dbReference type="OrthoDB" id="9989112at2759"/>
<reference evidence="7 8" key="1">
    <citation type="submission" date="2011-07" db="EMBL/GenBank/DDBJ databases">
        <authorList>
            <person name="Coyne R."/>
            <person name="Brami D."/>
            <person name="Johnson J."/>
            <person name="Hostetler J."/>
            <person name="Hannick L."/>
            <person name="Clark T."/>
            <person name="Cassidy-Hanley D."/>
            <person name="Inman J."/>
        </authorList>
    </citation>
    <scope>NUCLEOTIDE SEQUENCE [LARGE SCALE GENOMIC DNA]</scope>
    <source>
        <strain evidence="7 8">G5</strain>
    </source>
</reference>
<dbReference type="Gene3D" id="3.40.50.300">
    <property type="entry name" value="P-loop containing nucleotide triphosphate hydrolases"/>
    <property type="match status" value="1"/>
</dbReference>
<comment type="similarity">
    <text evidence="2">Belongs to the small GTPase superfamily. Rab family.</text>
</comment>
<name>G0QY10_ICHMU</name>
<dbReference type="PROSITE" id="PS51419">
    <property type="entry name" value="RAB"/>
    <property type="match status" value="1"/>
</dbReference>
<organism evidence="7 8">
    <name type="scientific">Ichthyophthirius multifiliis</name>
    <name type="common">White spot disease agent</name>
    <name type="synonym">Ich</name>
    <dbReference type="NCBI Taxonomy" id="5932"/>
    <lineage>
        <taxon>Eukaryota</taxon>
        <taxon>Sar</taxon>
        <taxon>Alveolata</taxon>
        <taxon>Ciliophora</taxon>
        <taxon>Intramacronucleata</taxon>
        <taxon>Oligohymenophorea</taxon>
        <taxon>Hymenostomatida</taxon>
        <taxon>Ophryoglenina</taxon>
        <taxon>Ichthyophthirius</taxon>
    </lineage>
</organism>
<dbReference type="Proteomes" id="UP000008983">
    <property type="component" value="Unassembled WGS sequence"/>
</dbReference>
<dbReference type="OMA" id="XSITRAY"/>
<dbReference type="PRINTS" id="PR00449">
    <property type="entry name" value="RASTRNSFRMNG"/>
</dbReference>
<dbReference type="SMART" id="SM00173">
    <property type="entry name" value="RAS"/>
    <property type="match status" value="1"/>
</dbReference>
<keyword evidence="8" id="KW-1185">Reference proteome</keyword>
<dbReference type="PANTHER" id="PTHR47980">
    <property type="entry name" value="LD44762P"/>
    <property type="match status" value="1"/>
</dbReference>
<dbReference type="InterPro" id="IPR005225">
    <property type="entry name" value="Small_GTP-bd"/>
</dbReference>
<dbReference type="FunFam" id="3.40.50.300:FF:000586">
    <property type="entry name" value="Rab family GTPase"/>
    <property type="match status" value="1"/>
</dbReference>
<keyword evidence="6" id="KW-0449">Lipoprotein</keyword>
<keyword evidence="3" id="KW-0547">Nucleotide-binding</keyword>
<dbReference type="SMART" id="SM00176">
    <property type="entry name" value="RAN"/>
    <property type="match status" value="1"/>
</dbReference>
<evidence type="ECO:0000313" key="7">
    <source>
        <dbReference type="EMBL" id="EGR29879.1"/>
    </source>
</evidence>
<evidence type="ECO:0000256" key="6">
    <source>
        <dbReference type="ARBA" id="ARBA00023288"/>
    </source>
</evidence>
<dbReference type="STRING" id="857967.G0QY10"/>
<comment type="subcellular location">
    <subcellularLocation>
        <location evidence="1">Endomembrane system</location>
    </subcellularLocation>
</comment>
<dbReference type="InterPro" id="IPR001806">
    <property type="entry name" value="Small_GTPase"/>
</dbReference>
<dbReference type="GO" id="GO:0012505">
    <property type="term" value="C:endomembrane system"/>
    <property type="evidence" value="ECO:0007669"/>
    <property type="project" value="UniProtKB-SubCell"/>
</dbReference>
<evidence type="ECO:0000256" key="1">
    <source>
        <dbReference type="ARBA" id="ARBA00004308"/>
    </source>
</evidence>
<evidence type="ECO:0000313" key="8">
    <source>
        <dbReference type="Proteomes" id="UP000008983"/>
    </source>
</evidence>
<dbReference type="PROSITE" id="PS51420">
    <property type="entry name" value="RHO"/>
    <property type="match status" value="1"/>
</dbReference>
<dbReference type="NCBIfam" id="TIGR00231">
    <property type="entry name" value="small_GTP"/>
    <property type="match status" value="1"/>
</dbReference>
<dbReference type="InterPro" id="IPR027417">
    <property type="entry name" value="P-loop_NTPase"/>
</dbReference>
<protein>
    <submittedName>
        <fullName evidence="7">Ras-related gtp-binding protein, putative</fullName>
    </submittedName>
</protein>
<sequence>MKIAKEKVDTILKLLIIGDSTVGKTCIALRFCDDKFSLSHTNTVGIDFQLKYLEIQGKKIKLQIWDTAGQEKYRTITQNYYKGAHGILLVYSVQNKNSFLNVENWLYNIKEHSDNQNVCIFLVGNKCDSKEEERQVTKQDGEILAKQYNLPFLETSALNNINIYESFIQLSKMGIEQIELNQQNQESKPLSIINFNVLQEGYQKNTNKINLQSKQQKQKKKCCN</sequence>
<evidence type="ECO:0000256" key="5">
    <source>
        <dbReference type="ARBA" id="ARBA00023136"/>
    </source>
</evidence>
<dbReference type="SMART" id="SM00175">
    <property type="entry name" value="RAB"/>
    <property type="match status" value="1"/>
</dbReference>
<dbReference type="GO" id="GO:0005525">
    <property type="term" value="F:GTP binding"/>
    <property type="evidence" value="ECO:0007669"/>
    <property type="project" value="UniProtKB-KW"/>
</dbReference>
<dbReference type="AlphaFoldDB" id="G0QY10"/>